<keyword evidence="3" id="KW-1003">Cell membrane</keyword>
<dbReference type="EC" id="2.1.1.-" evidence="9"/>
<feature type="transmembrane region" description="Helical" evidence="10">
    <location>
        <begin position="110"/>
        <end position="128"/>
    </location>
</feature>
<keyword evidence="9" id="KW-0378">Hydrolase</keyword>
<accession>A0A6N7QQK2</accession>
<keyword evidence="14" id="KW-1185">Reference proteome</keyword>
<dbReference type="GO" id="GO:0005886">
    <property type="term" value="C:plasma membrane"/>
    <property type="evidence" value="ECO:0007669"/>
    <property type="project" value="UniProtKB-SubCell"/>
</dbReference>
<comment type="caution">
    <text evidence="13">The sequence shown here is derived from an EMBL/GenBank/DDBJ whole genome shotgun (WGS) entry which is preliminary data.</text>
</comment>
<dbReference type="Proteomes" id="UP000433788">
    <property type="component" value="Unassembled WGS sequence"/>
</dbReference>
<dbReference type="GO" id="GO:0032259">
    <property type="term" value="P:methylation"/>
    <property type="evidence" value="ECO:0007669"/>
    <property type="project" value="UniProtKB-KW"/>
</dbReference>
<reference evidence="13 14" key="1">
    <citation type="submission" date="2019-11" db="EMBL/GenBank/DDBJ databases">
        <authorList>
            <person name="Zhang X.Y."/>
        </authorList>
    </citation>
    <scope>NUCLEOTIDE SEQUENCE [LARGE SCALE GENOMIC DNA]</scope>
    <source>
        <strain evidence="13 14">C176</strain>
    </source>
</reference>
<dbReference type="Gene3D" id="1.20.120.1220">
    <property type="match status" value="1"/>
</dbReference>
<sequence length="260" mass="27825">MLSSVVSFILGLLIGSFLNVVIYRLPAQLQHQWAGGDNKDAPPGILWPASHCPQCKDRLRWHDNLPVIGWIKRHGRCHSCHGSISLRYPFVELLTATSFGIVAWQLDADIIGVCLMAVSAGLITLAAIDQAHFILPDCLTLTGLWAGLLFAVGPGSLTPTEAILGSAIGYLILWSMNALHHLLTGEFGMGNGDFKLLAMLGAWLGAGALPFVLMLAASGGALFAIMRMALGKAGRKDPMPFGPWLAGAGWIALVFPFSWS</sequence>
<name>A0A6N7QQK2_9GAMM</name>
<gene>
    <name evidence="13" type="ORF">GH984_08200</name>
</gene>
<protein>
    <recommendedName>
        <fullName evidence="9">Prepilin leader peptidase/N-methyltransferase</fullName>
        <ecNumber evidence="9">2.1.1.-</ecNumber>
        <ecNumber evidence="9">3.4.23.43</ecNumber>
    </recommendedName>
</protein>
<keyword evidence="9" id="KW-0489">Methyltransferase</keyword>
<keyword evidence="5 9" id="KW-0812">Transmembrane</keyword>
<keyword evidence="9" id="KW-0511">Multifunctional enzyme</keyword>
<evidence type="ECO:0000313" key="14">
    <source>
        <dbReference type="Proteomes" id="UP000433788"/>
    </source>
</evidence>
<feature type="transmembrane region" description="Helical" evidence="10">
    <location>
        <begin position="6"/>
        <end position="25"/>
    </location>
</feature>
<dbReference type="EMBL" id="WJPP01000004">
    <property type="protein sequence ID" value="MRH78686.1"/>
    <property type="molecule type" value="Genomic_DNA"/>
</dbReference>
<evidence type="ECO:0000256" key="8">
    <source>
        <dbReference type="RuleBase" id="RU003793"/>
    </source>
</evidence>
<keyword evidence="6 10" id="KW-1133">Transmembrane helix</keyword>
<dbReference type="InterPro" id="IPR000045">
    <property type="entry name" value="Prepilin_IV_endopep_pep"/>
</dbReference>
<dbReference type="PRINTS" id="PR00864">
    <property type="entry name" value="PREPILNPTASE"/>
</dbReference>
<feature type="transmembrane region" description="Helical" evidence="10">
    <location>
        <begin position="164"/>
        <end position="183"/>
    </location>
</feature>
<comment type="similarity">
    <text evidence="2 8">Belongs to the peptidase A24 family.</text>
</comment>
<dbReference type="Pfam" id="PF01478">
    <property type="entry name" value="Peptidase_A24"/>
    <property type="match status" value="1"/>
</dbReference>
<comment type="catalytic activity">
    <reaction evidence="9">
        <text>Typically cleaves a -Gly-|-Phe- bond to release an N-terminal, basic peptide of 5-8 residues from type IV prepilin, and then N-methylates the new N-terminal amino group, the methyl donor being S-adenosyl-L-methionine.</text>
        <dbReference type="EC" id="3.4.23.43"/>
    </reaction>
</comment>
<dbReference type="AlphaFoldDB" id="A0A6N7QQK2"/>
<evidence type="ECO:0000256" key="2">
    <source>
        <dbReference type="ARBA" id="ARBA00005801"/>
    </source>
</evidence>
<comment type="subcellular location">
    <subcellularLocation>
        <location evidence="1">Cell inner membrane</location>
        <topology evidence="1">Multi-pass membrane protein</topology>
    </subcellularLocation>
    <subcellularLocation>
        <location evidence="9">Cell membrane</location>
        <topology evidence="9">Multi-pass membrane protein</topology>
    </subcellularLocation>
</comment>
<keyword evidence="4" id="KW-0997">Cell inner membrane</keyword>
<evidence type="ECO:0000256" key="1">
    <source>
        <dbReference type="ARBA" id="ARBA00004429"/>
    </source>
</evidence>
<evidence type="ECO:0000256" key="6">
    <source>
        <dbReference type="ARBA" id="ARBA00022989"/>
    </source>
</evidence>
<evidence type="ECO:0000256" key="10">
    <source>
        <dbReference type="SAM" id="Phobius"/>
    </source>
</evidence>
<feature type="domain" description="Prepilin peptidase A24 N-terminal" evidence="12">
    <location>
        <begin position="9"/>
        <end position="105"/>
    </location>
</feature>
<dbReference type="PANTHER" id="PTHR30487:SF0">
    <property type="entry name" value="PREPILIN LEADER PEPTIDASE_N-METHYLTRANSFERASE-RELATED"/>
    <property type="match status" value="1"/>
</dbReference>
<dbReference type="Pfam" id="PF06750">
    <property type="entry name" value="A24_N_bact"/>
    <property type="match status" value="1"/>
</dbReference>
<dbReference type="GO" id="GO:0006465">
    <property type="term" value="P:signal peptide processing"/>
    <property type="evidence" value="ECO:0007669"/>
    <property type="project" value="TreeGrafter"/>
</dbReference>
<keyword evidence="9" id="KW-0645">Protease</keyword>
<dbReference type="InterPro" id="IPR010627">
    <property type="entry name" value="Prepilin_pept_A24_N"/>
</dbReference>
<feature type="domain" description="Prepilin type IV endopeptidase peptidase" evidence="11">
    <location>
        <begin position="118"/>
        <end position="225"/>
    </location>
</feature>
<evidence type="ECO:0000313" key="13">
    <source>
        <dbReference type="EMBL" id="MRH78686.1"/>
    </source>
</evidence>
<dbReference type="PANTHER" id="PTHR30487">
    <property type="entry name" value="TYPE 4 PREPILIN-LIKE PROTEINS LEADER PEPTIDE-PROCESSING ENZYME"/>
    <property type="match status" value="1"/>
</dbReference>
<dbReference type="EC" id="3.4.23.43" evidence="9"/>
<evidence type="ECO:0000256" key="4">
    <source>
        <dbReference type="ARBA" id="ARBA00022519"/>
    </source>
</evidence>
<comment type="function">
    <text evidence="9">Plays an essential role in type IV pili and type II pseudopili formation by proteolytically removing the leader sequence from substrate proteins and subsequently monomethylating the alpha-amino group of the newly exposed N-terminal phenylalanine.</text>
</comment>
<dbReference type="GO" id="GO:0008168">
    <property type="term" value="F:methyltransferase activity"/>
    <property type="evidence" value="ECO:0007669"/>
    <property type="project" value="UniProtKB-KW"/>
</dbReference>
<keyword evidence="9" id="KW-0808">Transferase</keyword>
<evidence type="ECO:0000259" key="11">
    <source>
        <dbReference type="Pfam" id="PF01478"/>
    </source>
</evidence>
<dbReference type="GO" id="GO:0004190">
    <property type="term" value="F:aspartic-type endopeptidase activity"/>
    <property type="evidence" value="ECO:0007669"/>
    <property type="project" value="UniProtKB-EC"/>
</dbReference>
<evidence type="ECO:0000256" key="9">
    <source>
        <dbReference type="RuleBase" id="RU003794"/>
    </source>
</evidence>
<organism evidence="13 14">
    <name type="scientific">Spiribacter salilacus</name>
    <dbReference type="NCBI Taxonomy" id="2664894"/>
    <lineage>
        <taxon>Bacteria</taxon>
        <taxon>Pseudomonadati</taxon>
        <taxon>Pseudomonadota</taxon>
        <taxon>Gammaproteobacteria</taxon>
        <taxon>Chromatiales</taxon>
        <taxon>Ectothiorhodospiraceae</taxon>
        <taxon>Spiribacter</taxon>
    </lineage>
</organism>
<feature type="transmembrane region" description="Helical" evidence="10">
    <location>
        <begin position="241"/>
        <end position="259"/>
    </location>
</feature>
<feature type="transmembrane region" description="Helical" evidence="10">
    <location>
        <begin position="203"/>
        <end position="229"/>
    </location>
</feature>
<dbReference type="InterPro" id="IPR014032">
    <property type="entry name" value="Peptidase_A24A_bac"/>
</dbReference>
<evidence type="ECO:0000259" key="12">
    <source>
        <dbReference type="Pfam" id="PF06750"/>
    </source>
</evidence>
<keyword evidence="7 10" id="KW-0472">Membrane</keyword>
<proteinExistence type="inferred from homology"/>
<dbReference type="InterPro" id="IPR050882">
    <property type="entry name" value="Prepilin_peptidase/N-MTase"/>
</dbReference>
<feature type="transmembrane region" description="Helical" evidence="10">
    <location>
        <begin position="134"/>
        <end position="152"/>
    </location>
</feature>
<evidence type="ECO:0000256" key="7">
    <source>
        <dbReference type="ARBA" id="ARBA00023136"/>
    </source>
</evidence>
<evidence type="ECO:0000256" key="5">
    <source>
        <dbReference type="ARBA" id="ARBA00022692"/>
    </source>
</evidence>
<evidence type="ECO:0000256" key="3">
    <source>
        <dbReference type="ARBA" id="ARBA00022475"/>
    </source>
</evidence>